<sequence length="192" mass="20614">MPDITQAKILIVATDGFEESELTVPQAKLSQAGATVHVASPQSRQSKDTIKGWDKTDWGKSVKVDTDLESVNPADYDALVLPGGQINPDKLRLEPKALEVIKSFLTSGKVVAAICHAPWLLIETGAVKGRKLTSFGSIKTDVKNAGGDWVDEQVVTDGGIITSRNPGDLDAFCAKIVEEVKEGRHEPRQLAA</sequence>
<name>A0A512JGD5_9HYPH</name>
<dbReference type="InterPro" id="IPR029062">
    <property type="entry name" value="Class_I_gatase-like"/>
</dbReference>
<keyword evidence="3" id="KW-0378">Hydrolase</keyword>
<dbReference type="Proteomes" id="UP000321750">
    <property type="component" value="Unassembled WGS sequence"/>
</dbReference>
<dbReference type="OrthoDB" id="9792284at2"/>
<reference evidence="3 4" key="1">
    <citation type="submission" date="2019-07" db="EMBL/GenBank/DDBJ databases">
        <title>Whole genome shotgun sequence of Methylobacterium gnaphalii NBRC 107716.</title>
        <authorList>
            <person name="Hosoyama A."/>
            <person name="Uohara A."/>
            <person name="Ohji S."/>
            <person name="Ichikawa N."/>
        </authorList>
    </citation>
    <scope>NUCLEOTIDE SEQUENCE [LARGE SCALE GENOMIC DNA]</scope>
    <source>
        <strain evidence="3 4">NBRC 107716</strain>
    </source>
</reference>
<dbReference type="Pfam" id="PF01965">
    <property type="entry name" value="DJ-1_PfpI"/>
    <property type="match status" value="1"/>
</dbReference>
<evidence type="ECO:0000313" key="4">
    <source>
        <dbReference type="Proteomes" id="UP000321750"/>
    </source>
</evidence>
<evidence type="ECO:0000259" key="2">
    <source>
        <dbReference type="Pfam" id="PF01965"/>
    </source>
</evidence>
<feature type="domain" description="DJ-1/PfpI" evidence="2">
    <location>
        <begin position="8"/>
        <end position="179"/>
    </location>
</feature>
<comment type="caution">
    <text evidence="3">The sequence shown here is derived from an EMBL/GenBank/DDBJ whole genome shotgun (WGS) entry which is preliminary data.</text>
</comment>
<dbReference type="InterPro" id="IPR002818">
    <property type="entry name" value="DJ-1/PfpI"/>
</dbReference>
<dbReference type="CDD" id="cd03134">
    <property type="entry name" value="GATase1_PfpI_like"/>
    <property type="match status" value="1"/>
</dbReference>
<dbReference type="SUPFAM" id="SSF52317">
    <property type="entry name" value="Class I glutamine amidotransferase-like"/>
    <property type="match status" value="1"/>
</dbReference>
<dbReference type="PROSITE" id="PS51276">
    <property type="entry name" value="PEPTIDASE_C56_PFPI"/>
    <property type="match status" value="1"/>
</dbReference>
<keyword evidence="4" id="KW-1185">Reference proteome</keyword>
<comment type="similarity">
    <text evidence="1">Belongs to the peptidase C56 family.</text>
</comment>
<proteinExistence type="inferred from homology"/>
<evidence type="ECO:0000313" key="3">
    <source>
        <dbReference type="EMBL" id="GEP09003.1"/>
    </source>
</evidence>
<dbReference type="PANTHER" id="PTHR42733">
    <property type="entry name" value="DJ-1 PROTEIN"/>
    <property type="match status" value="1"/>
</dbReference>
<dbReference type="GO" id="GO:0006508">
    <property type="term" value="P:proteolysis"/>
    <property type="evidence" value="ECO:0007669"/>
    <property type="project" value="UniProtKB-KW"/>
</dbReference>
<dbReference type="EMBL" id="BJZV01000003">
    <property type="protein sequence ID" value="GEP09003.1"/>
    <property type="molecule type" value="Genomic_DNA"/>
</dbReference>
<keyword evidence="3" id="KW-0645">Protease</keyword>
<dbReference type="Gene3D" id="3.40.50.880">
    <property type="match status" value="1"/>
</dbReference>
<dbReference type="RefSeq" id="WP_147045342.1">
    <property type="nucleotide sequence ID" value="NZ_BJZV01000003.1"/>
</dbReference>
<dbReference type="GO" id="GO:0008233">
    <property type="term" value="F:peptidase activity"/>
    <property type="evidence" value="ECO:0007669"/>
    <property type="project" value="UniProtKB-KW"/>
</dbReference>
<dbReference type="AlphaFoldDB" id="A0A512JGD5"/>
<protein>
    <submittedName>
        <fullName evidence="3">Protease</fullName>
    </submittedName>
</protein>
<evidence type="ECO:0000256" key="1">
    <source>
        <dbReference type="ARBA" id="ARBA00008542"/>
    </source>
</evidence>
<accession>A0A512JGD5</accession>
<organism evidence="3 4">
    <name type="scientific">Methylobacterium gnaphalii</name>
    <dbReference type="NCBI Taxonomy" id="1010610"/>
    <lineage>
        <taxon>Bacteria</taxon>
        <taxon>Pseudomonadati</taxon>
        <taxon>Pseudomonadota</taxon>
        <taxon>Alphaproteobacteria</taxon>
        <taxon>Hyphomicrobiales</taxon>
        <taxon>Methylobacteriaceae</taxon>
        <taxon>Methylobacterium</taxon>
    </lineage>
</organism>
<dbReference type="PANTHER" id="PTHR42733:SF12">
    <property type="entry name" value="PROTEINASE"/>
    <property type="match status" value="1"/>
</dbReference>
<gene>
    <name evidence="3" type="primary">pfpI_1</name>
    <name evidence="3" type="ORF">MGN01_08480</name>
</gene>
<dbReference type="NCBIfam" id="TIGR01382">
    <property type="entry name" value="PfpI"/>
    <property type="match status" value="1"/>
</dbReference>
<dbReference type="InterPro" id="IPR006286">
    <property type="entry name" value="C56_PfpI-like"/>
</dbReference>